<proteinExistence type="predicted"/>
<organism evidence="2 3">
    <name type="scientific">Shimia litoralis</name>
    <dbReference type="NCBI Taxonomy" id="420403"/>
    <lineage>
        <taxon>Bacteria</taxon>
        <taxon>Pseudomonadati</taxon>
        <taxon>Pseudomonadota</taxon>
        <taxon>Alphaproteobacteria</taxon>
        <taxon>Rhodobacterales</taxon>
        <taxon>Roseobacteraceae</taxon>
    </lineage>
</organism>
<name>A0A4U7N9F9_9RHOB</name>
<dbReference type="InterPro" id="IPR021556">
    <property type="entry name" value="DUF2950"/>
</dbReference>
<protein>
    <submittedName>
        <fullName evidence="2">DUF2950 domain-containing protein</fullName>
    </submittedName>
</protein>
<sequence>MRSPMFAKSLVIAGAVLVATSATAGYQKIEKGFTSADDLANALAEAVRTHSVEDMVGLFGTDAEGTFTTGNAAQDRAIWTSFVAAFDDEYFVQEIYGKYAVLLVGEDNWAFPMPMYRDESGYWVFDVAEGREEMARRRIGRNELETISILESYVDVQAEYRQTDWDEDGVLEFAPRIISSEGTRDGLYWSGSASPAGEFFARAAAEGHVVDGEDAAPEPYAGYVYRLFNKQGEHAPGGALDYVVNGNQIAGHAAIAVPAEYGVTGIMSFMVAENGTILEFDLGEQGLEASLAMESFDPTNDWVPVP</sequence>
<dbReference type="Proteomes" id="UP000306575">
    <property type="component" value="Unassembled WGS sequence"/>
</dbReference>
<dbReference type="AlphaFoldDB" id="A0A4U7N9F9"/>
<keyword evidence="3" id="KW-1185">Reference proteome</keyword>
<reference evidence="2 3" key="1">
    <citation type="submission" date="2019-04" db="EMBL/GenBank/DDBJ databases">
        <title>Genome sequence of Pelagicola litoralis CL-ES2.</title>
        <authorList>
            <person name="Cao J."/>
        </authorList>
    </citation>
    <scope>NUCLEOTIDE SEQUENCE [LARGE SCALE GENOMIC DNA]</scope>
    <source>
        <strain evidence="2 3">CL-ES2</strain>
    </source>
</reference>
<feature type="chain" id="PRO_5020694509" evidence="1">
    <location>
        <begin position="25"/>
        <end position="306"/>
    </location>
</feature>
<evidence type="ECO:0000256" key="1">
    <source>
        <dbReference type="SAM" id="SignalP"/>
    </source>
</evidence>
<keyword evidence="1" id="KW-0732">Signal</keyword>
<feature type="signal peptide" evidence="1">
    <location>
        <begin position="1"/>
        <end position="24"/>
    </location>
</feature>
<dbReference type="Pfam" id="PF11453">
    <property type="entry name" value="DUF2950"/>
    <property type="match status" value="1"/>
</dbReference>
<evidence type="ECO:0000313" key="3">
    <source>
        <dbReference type="Proteomes" id="UP000306575"/>
    </source>
</evidence>
<dbReference type="EMBL" id="SULI01000001">
    <property type="protein sequence ID" value="TKZ22383.1"/>
    <property type="molecule type" value="Genomic_DNA"/>
</dbReference>
<evidence type="ECO:0000313" key="2">
    <source>
        <dbReference type="EMBL" id="TKZ22383.1"/>
    </source>
</evidence>
<comment type="caution">
    <text evidence="2">The sequence shown here is derived from an EMBL/GenBank/DDBJ whole genome shotgun (WGS) entry which is preliminary data.</text>
</comment>
<dbReference type="OrthoDB" id="108782at2"/>
<accession>A0A4U7N9F9</accession>
<gene>
    <name evidence="2" type="ORF">FAP39_00485</name>
</gene>